<gene>
    <name evidence="1" type="ORF">IHE45_03G069400</name>
</gene>
<evidence type="ECO:0000313" key="1">
    <source>
        <dbReference type="EMBL" id="KAH7689030.1"/>
    </source>
</evidence>
<evidence type="ECO:0000313" key="2">
    <source>
        <dbReference type="Proteomes" id="UP000827976"/>
    </source>
</evidence>
<name>A0ACB7WLN6_DIOAL</name>
<comment type="caution">
    <text evidence="1">The sequence shown here is derived from an EMBL/GenBank/DDBJ whole genome shotgun (WGS) entry which is preliminary data.</text>
</comment>
<organism evidence="1 2">
    <name type="scientific">Dioscorea alata</name>
    <name type="common">Purple yam</name>
    <dbReference type="NCBI Taxonomy" id="55571"/>
    <lineage>
        <taxon>Eukaryota</taxon>
        <taxon>Viridiplantae</taxon>
        <taxon>Streptophyta</taxon>
        <taxon>Embryophyta</taxon>
        <taxon>Tracheophyta</taxon>
        <taxon>Spermatophyta</taxon>
        <taxon>Magnoliopsida</taxon>
        <taxon>Liliopsida</taxon>
        <taxon>Dioscoreales</taxon>
        <taxon>Dioscoreaceae</taxon>
        <taxon>Dioscorea</taxon>
    </lineage>
</organism>
<protein>
    <submittedName>
        <fullName evidence="1">P-loop containing nucleoside triphosphate hydrolase protein</fullName>
    </submittedName>
</protein>
<keyword evidence="2" id="KW-1185">Reference proteome</keyword>
<dbReference type="Proteomes" id="UP000827976">
    <property type="component" value="Chromosome 3"/>
</dbReference>
<proteinExistence type="predicted"/>
<sequence length="880" mass="101230">MAESVASQVLLKLTELLVHEANFLCGVRKKFEEMKAELEYIKCFLRDADAKKRKNERVKKWVHDIIDVSYQAEDAIDSFLLLVQQPTQFPFFLGCITSITPCQLMERHRIGVEIDKIKERIKEIKSLTAEYGIQSLGDDAENVNTSARRRHSPSQAENVDMVGLHDVHEEMSKQLIDKQELQLCFRCIYGTGGLGKTTVARKIFQNNVVRGHFSLRIWIVVTNFSGRVQLLAKLIKEVTGEQINDLEGIEAENFTEKIKKSLGEEKRCLVVLDDVWEEHKYVCALVRRLFESVMNGSRVLVTTRFKDIAKQQDPNPCELRFLNEDESVELLLKKAFPYQNVETSCPKELIDLAPRLAKKCGGLPLALSVLGGHLSVKEKTPYVWNNLEKTMEWASQGKECQDILALSYDALEYDLKPCFLYFGMFPQDHVISVTRLVKLWVAEGFVKDEDQGEGVLEALIQRSLVQVHKRRLNGSVKRCIVHDLLLELAKNEAEKDGFLKIYTDRASSYTNARRLAVHYGRDNTDVQIHDQSQTILPGLRTLMQFPRFFQEGGSLLFNSKLLTVLELRDVELPSRFSEEIKSMKHLRYLGLWGTGVEELPTSICELQNLQTIDLRNWLRCEIPSTLFKIKTLRHVQTHEILRPPSKLVLHDLRTLQTVATNWIQEWKFPKLQKLSLAEVDRFPVTALVTLLAELNQLVGLKISSTKGSQIPSKVDLMAFEFHNNLRSLRLRGIWPGGDAFTFPKYLTKLDLEETRLEQDPMPKLEKLPYLGWLSLDSSSYTGKSMMCTASGFPRLEGLFIHQLHALEEWKVDRDAMPKLRNLSIFDCRKLNRLPELQHVTGLQTLQMYKMPKELSDKLQNDTGEDWYKIKHVPIFSNIFT</sequence>
<reference evidence="2" key="1">
    <citation type="journal article" date="2022" name="Nat. Commun.">
        <title>Chromosome evolution and the genetic basis of agronomically important traits in greater yam.</title>
        <authorList>
            <person name="Bredeson J.V."/>
            <person name="Lyons J.B."/>
            <person name="Oniyinde I.O."/>
            <person name="Okereke N.R."/>
            <person name="Kolade O."/>
            <person name="Nnabue I."/>
            <person name="Nwadili C.O."/>
            <person name="Hribova E."/>
            <person name="Parker M."/>
            <person name="Nwogha J."/>
            <person name="Shu S."/>
            <person name="Carlson J."/>
            <person name="Kariba R."/>
            <person name="Muthemba S."/>
            <person name="Knop K."/>
            <person name="Barton G.J."/>
            <person name="Sherwood A.V."/>
            <person name="Lopez-Montes A."/>
            <person name="Asiedu R."/>
            <person name="Jamnadass R."/>
            <person name="Muchugi A."/>
            <person name="Goodstein D."/>
            <person name="Egesi C.N."/>
            <person name="Featherston J."/>
            <person name="Asfaw A."/>
            <person name="Simpson G.G."/>
            <person name="Dolezel J."/>
            <person name="Hendre P.S."/>
            <person name="Van Deynze A."/>
            <person name="Kumar P.L."/>
            <person name="Obidiegwu J.E."/>
            <person name="Bhattacharjee R."/>
            <person name="Rokhsar D.S."/>
        </authorList>
    </citation>
    <scope>NUCLEOTIDE SEQUENCE [LARGE SCALE GENOMIC DNA]</scope>
    <source>
        <strain evidence="2">cv. TDa95/00328</strain>
    </source>
</reference>
<dbReference type="EMBL" id="CM037013">
    <property type="protein sequence ID" value="KAH7689030.1"/>
    <property type="molecule type" value="Genomic_DNA"/>
</dbReference>
<keyword evidence="1" id="KW-0378">Hydrolase</keyword>
<accession>A0ACB7WLN6</accession>